<dbReference type="EMBL" id="JBFCZG010000011">
    <property type="protein sequence ID" value="KAL3417456.1"/>
    <property type="molecule type" value="Genomic_DNA"/>
</dbReference>
<dbReference type="InterPro" id="IPR050272">
    <property type="entry name" value="Isochorismatase-like_hydrls"/>
</dbReference>
<feature type="domain" description="Isochorismatase-like" evidence="4">
    <location>
        <begin position="90"/>
        <end position="288"/>
    </location>
</feature>
<feature type="region of interest" description="Disordered" evidence="3">
    <location>
        <begin position="33"/>
        <end position="59"/>
    </location>
</feature>
<dbReference type="Proteomes" id="UP001629113">
    <property type="component" value="Unassembled WGS sequence"/>
</dbReference>
<gene>
    <name evidence="5" type="ORF">PVAG01_11456</name>
</gene>
<evidence type="ECO:0000256" key="3">
    <source>
        <dbReference type="SAM" id="MobiDB-lite"/>
    </source>
</evidence>
<dbReference type="PANTHER" id="PTHR43540:SF9">
    <property type="entry name" value="FAMILY HYDROLASE, PUTATIVE (AFU_ORTHOLOGUE AFUA_2G08700)-RELATED"/>
    <property type="match status" value="1"/>
</dbReference>
<name>A0ABR4P304_9HELO</name>
<evidence type="ECO:0000259" key="4">
    <source>
        <dbReference type="Pfam" id="PF00857"/>
    </source>
</evidence>
<feature type="compositionally biased region" description="Polar residues" evidence="3">
    <location>
        <begin position="49"/>
        <end position="59"/>
    </location>
</feature>
<dbReference type="Gene3D" id="3.40.50.850">
    <property type="entry name" value="Isochorismatase-like"/>
    <property type="match status" value="1"/>
</dbReference>
<comment type="similarity">
    <text evidence="1">Belongs to the isochorismatase family.</text>
</comment>
<dbReference type="Pfam" id="PF00857">
    <property type="entry name" value="Isochorismatase"/>
    <property type="match status" value="1"/>
</dbReference>
<organism evidence="5 6">
    <name type="scientific">Phlyctema vagabunda</name>
    <dbReference type="NCBI Taxonomy" id="108571"/>
    <lineage>
        <taxon>Eukaryota</taxon>
        <taxon>Fungi</taxon>
        <taxon>Dikarya</taxon>
        <taxon>Ascomycota</taxon>
        <taxon>Pezizomycotina</taxon>
        <taxon>Leotiomycetes</taxon>
        <taxon>Helotiales</taxon>
        <taxon>Dermateaceae</taxon>
        <taxon>Phlyctema</taxon>
    </lineage>
</organism>
<dbReference type="InterPro" id="IPR036380">
    <property type="entry name" value="Isochorismatase-like_sf"/>
</dbReference>
<keyword evidence="6" id="KW-1185">Reference proteome</keyword>
<reference evidence="5 6" key="1">
    <citation type="submission" date="2024-06" db="EMBL/GenBank/DDBJ databases">
        <title>Complete genome of Phlyctema vagabunda strain 19-DSS-EL-015.</title>
        <authorList>
            <person name="Fiorenzani C."/>
        </authorList>
    </citation>
    <scope>NUCLEOTIDE SEQUENCE [LARGE SCALE GENOMIC DNA]</scope>
    <source>
        <strain evidence="5 6">19-DSS-EL-015</strain>
    </source>
</reference>
<keyword evidence="2 5" id="KW-0378">Hydrolase</keyword>
<sequence>MEGADIKSDGLRTSFAHRVSSCLLSPGLLKRSQRAARPTQYREKRGLRNVSTAEDSTSLTSDMTRHAMQASIDAAPYRWPHDSSFHPTTTALVIIDMQRDFCSPEGYMSYQGYDISASRAIIPRLQVLLSIFREKGFPIYFTREGHRPNLSTLSSREEERSRNNSGVGIGDRGPLGRLLIRGELGHEIVPELKPLDNEDVIDKPGRSAFQHTDLGLLLSVKGIKNLILCGVTTDVCVSSTMREANDNNFDCLLVEDATAAAEPELHQGAVQTVKGEGGIFGAVTSTAQILAALNVT</sequence>
<comment type="caution">
    <text evidence="5">The sequence shown here is derived from an EMBL/GenBank/DDBJ whole genome shotgun (WGS) entry which is preliminary data.</text>
</comment>
<dbReference type="PANTHER" id="PTHR43540">
    <property type="entry name" value="PEROXYUREIDOACRYLATE/UREIDOACRYLATE AMIDOHYDROLASE-RELATED"/>
    <property type="match status" value="1"/>
</dbReference>
<dbReference type="CDD" id="cd00431">
    <property type="entry name" value="cysteine_hydrolases"/>
    <property type="match status" value="1"/>
</dbReference>
<evidence type="ECO:0000313" key="5">
    <source>
        <dbReference type="EMBL" id="KAL3417456.1"/>
    </source>
</evidence>
<proteinExistence type="inferred from homology"/>
<dbReference type="GO" id="GO:0016787">
    <property type="term" value="F:hydrolase activity"/>
    <property type="evidence" value="ECO:0007669"/>
    <property type="project" value="UniProtKB-KW"/>
</dbReference>
<accession>A0ABR4P304</accession>
<evidence type="ECO:0000256" key="1">
    <source>
        <dbReference type="ARBA" id="ARBA00006336"/>
    </source>
</evidence>
<dbReference type="InterPro" id="IPR000868">
    <property type="entry name" value="Isochorismatase-like_dom"/>
</dbReference>
<protein>
    <submittedName>
        <fullName evidence="5">Isochorismatase hydrolase</fullName>
    </submittedName>
</protein>
<dbReference type="SUPFAM" id="SSF52499">
    <property type="entry name" value="Isochorismatase-like hydrolases"/>
    <property type="match status" value="1"/>
</dbReference>
<evidence type="ECO:0000313" key="6">
    <source>
        <dbReference type="Proteomes" id="UP001629113"/>
    </source>
</evidence>
<evidence type="ECO:0000256" key="2">
    <source>
        <dbReference type="ARBA" id="ARBA00022801"/>
    </source>
</evidence>